<accession>A0A9J6CTH1</accession>
<evidence type="ECO:0000313" key="3">
    <source>
        <dbReference type="Proteomes" id="UP001107558"/>
    </source>
</evidence>
<name>A0A9J6CTH1_POLVA</name>
<feature type="compositionally biased region" description="Low complexity" evidence="1">
    <location>
        <begin position="288"/>
        <end position="312"/>
    </location>
</feature>
<evidence type="ECO:0000313" key="2">
    <source>
        <dbReference type="EMBL" id="KAG5684947.1"/>
    </source>
</evidence>
<comment type="caution">
    <text evidence="2">The sequence shown here is derived from an EMBL/GenBank/DDBJ whole genome shotgun (WGS) entry which is preliminary data.</text>
</comment>
<feature type="compositionally biased region" description="Pro residues" evidence="1">
    <location>
        <begin position="157"/>
        <end position="167"/>
    </location>
</feature>
<feature type="region of interest" description="Disordered" evidence="1">
    <location>
        <begin position="274"/>
        <end position="316"/>
    </location>
</feature>
<reference evidence="2" key="1">
    <citation type="submission" date="2021-03" db="EMBL/GenBank/DDBJ databases">
        <title>Chromosome level genome of the anhydrobiotic midge Polypedilum vanderplanki.</title>
        <authorList>
            <person name="Yoshida Y."/>
            <person name="Kikawada T."/>
            <person name="Gusev O."/>
        </authorList>
    </citation>
    <scope>NUCLEOTIDE SEQUENCE</scope>
    <source>
        <strain evidence="2">NIAS01</strain>
        <tissue evidence="2">Whole body or cell culture</tissue>
    </source>
</reference>
<keyword evidence="3" id="KW-1185">Reference proteome</keyword>
<dbReference type="OrthoDB" id="7765233at2759"/>
<evidence type="ECO:0000256" key="1">
    <source>
        <dbReference type="SAM" id="MobiDB-lite"/>
    </source>
</evidence>
<feature type="region of interest" description="Disordered" evidence="1">
    <location>
        <begin position="141"/>
        <end position="169"/>
    </location>
</feature>
<proteinExistence type="predicted"/>
<gene>
    <name evidence="2" type="ORF">PVAND_014154</name>
</gene>
<dbReference type="Proteomes" id="UP001107558">
    <property type="component" value="Chromosome 1"/>
</dbReference>
<protein>
    <submittedName>
        <fullName evidence="2">Uncharacterized protein</fullName>
    </submittedName>
</protein>
<dbReference type="AlphaFoldDB" id="A0A9J6CTH1"/>
<dbReference type="EMBL" id="JADBJN010000001">
    <property type="protein sequence ID" value="KAG5684947.1"/>
    <property type="molecule type" value="Genomic_DNA"/>
</dbReference>
<feature type="region of interest" description="Disordered" evidence="1">
    <location>
        <begin position="441"/>
        <end position="467"/>
    </location>
</feature>
<sequence>MINASGKINSVAQKRTQTDWDLSSSITGTVKRRPSSLESCKSSSPTDKSARKSISTKLKLPNSRNKLSLAQLEQKNNLFIRDGQQRVKNSEENSNESQMMANNKKSLIPSFLNAKTNTKVQTKGNLAEKLTKTSHKFKEFCQHKEQQQSNVKKRPPPYRPPPTPPPSTANYEEIEVENDEAASAVAKAEMFQNIPVRQRKGNVSHMENYFLFDPSVDFCNEKDLGKKIPPKIPVEMKEEKLEDVTFDDQTIYDISEHDESKNLAHHNYYEIDPELLEKEEKKPKKIYSNTLSSSSESSTTATNSSSTTTSSSDYPSLFNSVIETTHSSTIESTDENDSNGYGKVEGKCENAADSSESVITVQNVTCGENNGTGAMKKKSPQLNRIIRQSNNNKQVQNFVRKTQFDPLKASHSLPQLQRSNGNKNEVNVVIDNSMAIQLRRPHNSRQLRPLSTHSDDRDSGFLSPATPPDCQNLQIVKSGDGRSKTESTLLNQCDNIQQMIEVSLGILFLTVFYGFENLGFFF</sequence>
<feature type="compositionally biased region" description="Polar residues" evidence="1">
    <location>
        <begin position="1"/>
        <end position="28"/>
    </location>
</feature>
<organism evidence="2 3">
    <name type="scientific">Polypedilum vanderplanki</name>
    <name type="common">Sleeping chironomid midge</name>
    <dbReference type="NCBI Taxonomy" id="319348"/>
    <lineage>
        <taxon>Eukaryota</taxon>
        <taxon>Metazoa</taxon>
        <taxon>Ecdysozoa</taxon>
        <taxon>Arthropoda</taxon>
        <taxon>Hexapoda</taxon>
        <taxon>Insecta</taxon>
        <taxon>Pterygota</taxon>
        <taxon>Neoptera</taxon>
        <taxon>Endopterygota</taxon>
        <taxon>Diptera</taxon>
        <taxon>Nematocera</taxon>
        <taxon>Chironomoidea</taxon>
        <taxon>Chironomidae</taxon>
        <taxon>Chironominae</taxon>
        <taxon>Polypedilum</taxon>
        <taxon>Polypedilum</taxon>
    </lineage>
</organism>
<feature type="region of interest" description="Disordered" evidence="1">
    <location>
        <begin position="1"/>
        <end position="55"/>
    </location>
</feature>